<dbReference type="Gene3D" id="3.40.50.150">
    <property type="entry name" value="Vaccinia Virus protein VP39"/>
    <property type="match status" value="1"/>
</dbReference>
<keyword evidence="3" id="KW-0689">Ribosomal protein</keyword>
<dbReference type="EMBL" id="JAMQOL010000034">
    <property type="protein sequence ID" value="MCM4080646.1"/>
    <property type="molecule type" value="Genomic_DNA"/>
</dbReference>
<dbReference type="InterPro" id="IPR050078">
    <property type="entry name" value="Ribosomal_L11_MeTrfase_PrmA"/>
</dbReference>
<evidence type="ECO:0000256" key="1">
    <source>
        <dbReference type="ARBA" id="ARBA00022603"/>
    </source>
</evidence>
<dbReference type="Proteomes" id="UP001523216">
    <property type="component" value="Unassembled WGS sequence"/>
</dbReference>
<dbReference type="Pfam" id="PF06325">
    <property type="entry name" value="PrmA"/>
    <property type="match status" value="1"/>
</dbReference>
<evidence type="ECO:0000313" key="4">
    <source>
        <dbReference type="Proteomes" id="UP001523216"/>
    </source>
</evidence>
<evidence type="ECO:0000313" key="3">
    <source>
        <dbReference type="EMBL" id="MCM4080646.1"/>
    </source>
</evidence>
<organism evidence="3 4">
    <name type="scientific">Paractinoplanes hotanensis</name>
    <dbReference type="NCBI Taxonomy" id="2906497"/>
    <lineage>
        <taxon>Bacteria</taxon>
        <taxon>Bacillati</taxon>
        <taxon>Actinomycetota</taxon>
        <taxon>Actinomycetes</taxon>
        <taxon>Micromonosporales</taxon>
        <taxon>Micromonosporaceae</taxon>
        <taxon>Paractinoplanes</taxon>
    </lineage>
</organism>
<evidence type="ECO:0000256" key="2">
    <source>
        <dbReference type="ARBA" id="ARBA00022679"/>
    </source>
</evidence>
<protein>
    <submittedName>
        <fullName evidence="3">50S ribosomal protein L11 methyltransferase</fullName>
    </submittedName>
</protein>
<comment type="caution">
    <text evidence="3">The sequence shown here is derived from an EMBL/GenBank/DDBJ whole genome shotgun (WGS) entry which is preliminary data.</text>
</comment>
<dbReference type="RefSeq" id="WP_251800430.1">
    <property type="nucleotide sequence ID" value="NZ_JAMQOL010000034.1"/>
</dbReference>
<dbReference type="PANTHER" id="PTHR43648:SF1">
    <property type="entry name" value="ELECTRON TRANSFER FLAVOPROTEIN BETA SUBUNIT LYSINE METHYLTRANSFERASE"/>
    <property type="match status" value="1"/>
</dbReference>
<proteinExistence type="predicted"/>
<name>A0ABT0Y3L8_9ACTN</name>
<keyword evidence="4" id="KW-1185">Reference proteome</keyword>
<keyword evidence="2" id="KW-0808">Transferase</keyword>
<keyword evidence="1 3" id="KW-0489">Methyltransferase</keyword>
<dbReference type="SUPFAM" id="SSF53335">
    <property type="entry name" value="S-adenosyl-L-methionine-dependent methyltransferases"/>
    <property type="match status" value="1"/>
</dbReference>
<dbReference type="InterPro" id="IPR029063">
    <property type="entry name" value="SAM-dependent_MTases_sf"/>
</dbReference>
<gene>
    <name evidence="3" type="ORF">LXN57_24000</name>
</gene>
<dbReference type="PANTHER" id="PTHR43648">
    <property type="entry name" value="ELECTRON TRANSFER FLAVOPROTEIN BETA SUBUNIT LYSINE METHYLTRANSFERASE"/>
    <property type="match status" value="1"/>
</dbReference>
<dbReference type="GO" id="GO:0005840">
    <property type="term" value="C:ribosome"/>
    <property type="evidence" value="ECO:0007669"/>
    <property type="project" value="UniProtKB-KW"/>
</dbReference>
<keyword evidence="3" id="KW-0687">Ribonucleoprotein</keyword>
<dbReference type="GO" id="GO:0032259">
    <property type="term" value="P:methylation"/>
    <property type="evidence" value="ECO:0007669"/>
    <property type="project" value="UniProtKB-KW"/>
</dbReference>
<accession>A0ABT0Y3L8</accession>
<dbReference type="GO" id="GO:0008168">
    <property type="term" value="F:methyltransferase activity"/>
    <property type="evidence" value="ECO:0007669"/>
    <property type="project" value="UniProtKB-KW"/>
</dbReference>
<sequence>MPAPLTVLRPLPFVPEILLFLADSSAGLFDAAGGEFHSDEPPPFWAFAWAGGQALARYLLDHPEAVAGRRVHDLATGSGVAAVAAARAGAADVSATDLDPASVAAAQRNAAANNVTLREEPPGKLDVLLAGDVFYSPTVAADMTQRLRAARRQSIEVLVGDPGRGYFPERLFERMAEYSVPVPPALEESETLITAVWRMR</sequence>
<reference evidence="3 4" key="1">
    <citation type="submission" date="2022-06" db="EMBL/GenBank/DDBJ databases">
        <title>Actinoplanes abujensis sp. nov., isolated from Nigerian arid soil.</title>
        <authorList>
            <person name="Ding P."/>
        </authorList>
    </citation>
    <scope>NUCLEOTIDE SEQUENCE [LARGE SCALE GENOMIC DNA]</scope>
    <source>
        <strain evidence="4">TRM88002</strain>
    </source>
</reference>